<dbReference type="SUPFAM" id="SSF53756">
    <property type="entry name" value="UDP-Glycosyltransferase/glycogen phosphorylase"/>
    <property type="match status" value="1"/>
</dbReference>
<reference evidence="7 8" key="1">
    <citation type="submission" date="2023-12" db="EMBL/GenBank/DDBJ databases">
        <title>A high-quality genome assembly for Dillenia turbinata (Dilleniales).</title>
        <authorList>
            <person name="Chanderbali A."/>
        </authorList>
    </citation>
    <scope>NUCLEOTIDE SEQUENCE [LARGE SCALE GENOMIC DNA]</scope>
    <source>
        <strain evidence="7">LSX21</strain>
        <tissue evidence="7">Leaf</tissue>
    </source>
</reference>
<sequence>MEVQNEKTKARLIWDCGSTLYDSFELKSFNKQLESAIASRTLSMPHLVSRRAPPPPAAEAKPEPPAEKRASKFSRSLNKFLRSFLKSWRNTASTGPISNVRGQTKGGFYVIYDKSGALSTIQKVPETVSEYTEVAPAYNYLVRRSASERFRAASIEFAKRLIILNQSNFIFTFLIPNTGSALEAQNKALESTPKSINAVFLPPVSLDDISEETPLEARIGLTLSRSIPSLRDSRKVLLKLKSSVEALVVDLFGVEALDVAREFGVLPYIFFPCSSLFLSFLFHLPSLSQAPSFECMNLDEEVQLPGCEPVQKRDLVAPDQDKTDEGFGMIIQISRRIPMASGIMVNSFFELEKGSFKAFKEDGSRFPLVYPVGPLIQTGSTEMSNSECLKWLDHQPRCSVLFVSFGSGGTLSEEQLTELAFGLEMSGQRFLWVTGSPNNEASHATFFTLQSSKDPFDFLPKGFTERTKNIGLVVPSWAPQLQVLSHCSTGGFLTHCGWNSILESIVHGVPLIAWPLFGDQRMNATMVSVGLKVGIRMKKNGSGVVERAEIANHVKSLMVGEEGKMMRERMVEL</sequence>
<evidence type="ECO:0000256" key="3">
    <source>
        <dbReference type="ARBA" id="ARBA00022679"/>
    </source>
</evidence>
<dbReference type="InterPro" id="IPR035595">
    <property type="entry name" value="UDP_glycos_trans_CS"/>
</dbReference>
<dbReference type="GO" id="GO:0008194">
    <property type="term" value="F:UDP-glycosyltransferase activity"/>
    <property type="evidence" value="ECO:0007669"/>
    <property type="project" value="InterPro"/>
</dbReference>
<dbReference type="InterPro" id="IPR002213">
    <property type="entry name" value="UDP_glucos_trans"/>
</dbReference>
<organism evidence="7 8">
    <name type="scientific">Dillenia turbinata</name>
    <dbReference type="NCBI Taxonomy" id="194707"/>
    <lineage>
        <taxon>Eukaryota</taxon>
        <taxon>Viridiplantae</taxon>
        <taxon>Streptophyta</taxon>
        <taxon>Embryophyta</taxon>
        <taxon>Tracheophyta</taxon>
        <taxon>Spermatophyta</taxon>
        <taxon>Magnoliopsida</taxon>
        <taxon>eudicotyledons</taxon>
        <taxon>Gunneridae</taxon>
        <taxon>Pentapetalae</taxon>
        <taxon>Dilleniales</taxon>
        <taxon>Dilleniaceae</taxon>
        <taxon>Dillenia</taxon>
    </lineage>
</organism>
<dbReference type="Proteomes" id="UP001370490">
    <property type="component" value="Unassembled WGS sequence"/>
</dbReference>
<keyword evidence="8" id="KW-1185">Reference proteome</keyword>
<evidence type="ECO:0000256" key="2">
    <source>
        <dbReference type="ARBA" id="ARBA00022676"/>
    </source>
</evidence>
<dbReference type="AlphaFoldDB" id="A0AAN8VWM2"/>
<proteinExistence type="inferred from homology"/>
<dbReference type="Pfam" id="PF00201">
    <property type="entry name" value="UDPGT"/>
    <property type="match status" value="1"/>
</dbReference>
<evidence type="ECO:0000313" key="7">
    <source>
        <dbReference type="EMBL" id="KAK6935503.1"/>
    </source>
</evidence>
<dbReference type="FunFam" id="3.40.50.2000:FF:000051">
    <property type="entry name" value="Glycosyltransferase"/>
    <property type="match status" value="1"/>
</dbReference>
<comment type="caution">
    <text evidence="7">The sequence shown here is derived from an EMBL/GenBank/DDBJ whole genome shotgun (WGS) entry which is preliminary data.</text>
</comment>
<dbReference type="Gene3D" id="3.40.50.2000">
    <property type="entry name" value="Glycogen Phosphorylase B"/>
    <property type="match status" value="2"/>
</dbReference>
<dbReference type="PANTHER" id="PTHR48046">
    <property type="entry name" value="UDP-GLYCOSYLTRANSFERASE 72E1"/>
    <property type="match status" value="1"/>
</dbReference>
<feature type="compositionally biased region" description="Basic and acidic residues" evidence="6">
    <location>
        <begin position="60"/>
        <end position="70"/>
    </location>
</feature>
<evidence type="ECO:0000256" key="1">
    <source>
        <dbReference type="ARBA" id="ARBA00009995"/>
    </source>
</evidence>
<name>A0AAN8VWM2_9MAGN</name>
<evidence type="ECO:0000256" key="5">
    <source>
        <dbReference type="RuleBase" id="RU362057"/>
    </source>
</evidence>
<dbReference type="EC" id="2.4.1.-" evidence="5"/>
<feature type="region of interest" description="Disordered" evidence="6">
    <location>
        <begin position="44"/>
        <end position="71"/>
    </location>
</feature>
<evidence type="ECO:0000256" key="6">
    <source>
        <dbReference type="SAM" id="MobiDB-lite"/>
    </source>
</evidence>
<comment type="similarity">
    <text evidence="1 4">Belongs to the UDP-glycosyltransferase family.</text>
</comment>
<evidence type="ECO:0000256" key="4">
    <source>
        <dbReference type="RuleBase" id="RU003718"/>
    </source>
</evidence>
<accession>A0AAN8VWM2</accession>
<dbReference type="PROSITE" id="PS00375">
    <property type="entry name" value="UDPGT"/>
    <property type="match status" value="1"/>
</dbReference>
<dbReference type="CDD" id="cd03784">
    <property type="entry name" value="GT1_Gtf-like"/>
    <property type="match status" value="1"/>
</dbReference>
<evidence type="ECO:0000313" key="8">
    <source>
        <dbReference type="Proteomes" id="UP001370490"/>
    </source>
</evidence>
<protein>
    <recommendedName>
        <fullName evidence="5">Glycosyltransferase</fullName>
        <ecNumber evidence="5">2.4.1.-</ecNumber>
    </recommendedName>
</protein>
<keyword evidence="2 4" id="KW-0328">Glycosyltransferase</keyword>
<dbReference type="EMBL" id="JBAMMX010000008">
    <property type="protein sequence ID" value="KAK6935503.1"/>
    <property type="molecule type" value="Genomic_DNA"/>
</dbReference>
<keyword evidence="3 4" id="KW-0808">Transferase</keyword>
<gene>
    <name evidence="7" type="ORF">RJ641_035658</name>
</gene>
<dbReference type="PANTHER" id="PTHR48046:SF6">
    <property type="entry name" value="GLYCOSYLTRANSFERASE"/>
    <property type="match status" value="1"/>
</dbReference>